<dbReference type="PANTHER" id="PTHR47886:SF1">
    <property type="entry name" value="CYSTATIN-11"/>
    <property type="match status" value="1"/>
</dbReference>
<dbReference type="InterPro" id="IPR046350">
    <property type="entry name" value="Cystatin_sf"/>
</dbReference>
<dbReference type="InterPro" id="IPR000010">
    <property type="entry name" value="Cystatin_dom"/>
</dbReference>
<keyword evidence="2" id="KW-1185">Reference proteome</keyword>
<proteinExistence type="predicted"/>
<organism evidence="2 3">
    <name type="scientific">Mesocricetus auratus</name>
    <name type="common">Golden hamster</name>
    <dbReference type="NCBI Taxonomy" id="10036"/>
    <lineage>
        <taxon>Eukaryota</taxon>
        <taxon>Metazoa</taxon>
        <taxon>Chordata</taxon>
        <taxon>Craniata</taxon>
        <taxon>Vertebrata</taxon>
        <taxon>Euteleostomi</taxon>
        <taxon>Mammalia</taxon>
        <taxon>Eutheria</taxon>
        <taxon>Euarchontoglires</taxon>
        <taxon>Glires</taxon>
        <taxon>Rodentia</taxon>
        <taxon>Myomorpha</taxon>
        <taxon>Muroidea</taxon>
        <taxon>Cricetidae</taxon>
        <taxon>Cricetinae</taxon>
        <taxon>Mesocricetus</taxon>
    </lineage>
</organism>
<dbReference type="GeneID" id="101841962"/>
<reference evidence="3" key="1">
    <citation type="submission" date="2025-08" db="UniProtKB">
        <authorList>
            <consortium name="RefSeq"/>
        </authorList>
    </citation>
    <scope>IDENTIFICATION</scope>
    <source>
        <tissue evidence="3">Liver</tissue>
    </source>
</reference>
<dbReference type="InterPro" id="IPR042930">
    <property type="entry name" value="CST11"/>
</dbReference>
<dbReference type="Proteomes" id="UP000886700">
    <property type="component" value="Unplaced"/>
</dbReference>
<dbReference type="PANTHER" id="PTHR47886">
    <property type="entry name" value="CYSTATIN-11"/>
    <property type="match status" value="1"/>
</dbReference>
<protein>
    <submittedName>
        <fullName evidence="3">Cystatin-11 isoform X1</fullName>
    </submittedName>
</protein>
<evidence type="ECO:0000256" key="1">
    <source>
        <dbReference type="SAM" id="SignalP"/>
    </source>
</evidence>
<sequence length="157" mass="18511">MMLRPWKASQLLFAILVALVAFSYQQKKKTFIIVREVNVLEPSVPGTLEYVTNAYNKESEDVYNFRILRILKIEKQKAQWGEEVSLRFPSSHSTQLTDHLEFHIRVEMRRTTCFKTEKSTCDVQKGALYKQVQCYFSVYVIPWAERYKILKKTCTDS</sequence>
<dbReference type="CDD" id="cd00042">
    <property type="entry name" value="CY"/>
    <property type="match status" value="1"/>
</dbReference>
<evidence type="ECO:0000313" key="3">
    <source>
        <dbReference type="RefSeq" id="XP_040600890.1"/>
    </source>
</evidence>
<name>A0ABM2XDP4_MESAU</name>
<evidence type="ECO:0000313" key="2">
    <source>
        <dbReference type="Proteomes" id="UP000886700"/>
    </source>
</evidence>
<dbReference type="RefSeq" id="XP_040600890.1">
    <property type="nucleotide sequence ID" value="XM_040744956.1"/>
</dbReference>
<keyword evidence="1" id="KW-0732">Signal</keyword>
<feature type="chain" id="PRO_5046214372" evidence="1">
    <location>
        <begin position="26"/>
        <end position="157"/>
    </location>
</feature>
<feature type="signal peptide" evidence="1">
    <location>
        <begin position="1"/>
        <end position="25"/>
    </location>
</feature>
<dbReference type="Gene3D" id="3.10.450.10">
    <property type="match status" value="1"/>
</dbReference>
<accession>A0ABM2XDP4</accession>
<gene>
    <name evidence="3" type="primary">Cst11</name>
</gene>
<dbReference type="SUPFAM" id="SSF54403">
    <property type="entry name" value="Cystatin/monellin"/>
    <property type="match status" value="1"/>
</dbReference>